<dbReference type="InterPro" id="IPR018060">
    <property type="entry name" value="HTH_AraC"/>
</dbReference>
<dbReference type="Gene3D" id="3.40.50.2300">
    <property type="match status" value="1"/>
</dbReference>
<keyword evidence="4" id="KW-0808">Transferase</keyword>
<dbReference type="Gene3D" id="3.30.565.10">
    <property type="entry name" value="Histidine kinase-like ATPase, C-terminal domain"/>
    <property type="match status" value="1"/>
</dbReference>
<evidence type="ECO:0000256" key="8">
    <source>
        <dbReference type="SAM" id="Phobius"/>
    </source>
</evidence>
<dbReference type="PANTHER" id="PTHR43547:SF2">
    <property type="entry name" value="HYBRID SIGNAL TRANSDUCTION HISTIDINE KINASE C"/>
    <property type="match status" value="1"/>
</dbReference>
<name>A0A2H1YES0_9FLAO</name>
<dbReference type="SMART" id="SM00387">
    <property type="entry name" value="HATPase_c"/>
    <property type="match status" value="1"/>
</dbReference>
<keyword evidence="6" id="KW-0902">Two-component regulatory system</keyword>
<dbReference type="InterPro" id="IPR036890">
    <property type="entry name" value="HATPase_C_sf"/>
</dbReference>
<dbReference type="InterPro" id="IPR001789">
    <property type="entry name" value="Sig_transdc_resp-reg_receiver"/>
</dbReference>
<dbReference type="CDD" id="cd17574">
    <property type="entry name" value="REC_OmpR"/>
    <property type="match status" value="1"/>
</dbReference>
<dbReference type="PRINTS" id="PR00344">
    <property type="entry name" value="BCTRLSENSOR"/>
</dbReference>
<dbReference type="PROSITE" id="PS01124">
    <property type="entry name" value="HTH_ARAC_FAMILY_2"/>
    <property type="match status" value="1"/>
</dbReference>
<evidence type="ECO:0000256" key="3">
    <source>
        <dbReference type="ARBA" id="ARBA00022553"/>
    </source>
</evidence>
<dbReference type="SMART" id="SM00388">
    <property type="entry name" value="HisKA"/>
    <property type="match status" value="1"/>
</dbReference>
<gene>
    <name evidence="12" type="ORF">TNO020_180014</name>
</gene>
<evidence type="ECO:0000256" key="6">
    <source>
        <dbReference type="ARBA" id="ARBA00023012"/>
    </source>
</evidence>
<feature type="modified residue" description="4-aspartylphosphate" evidence="7">
    <location>
        <position position="515"/>
    </location>
</feature>
<evidence type="ECO:0000259" key="10">
    <source>
        <dbReference type="PROSITE" id="PS50109"/>
    </source>
</evidence>
<keyword evidence="8" id="KW-1133">Transmembrane helix</keyword>
<feature type="domain" description="HTH araC/xylS-type" evidence="9">
    <location>
        <begin position="610"/>
        <end position="704"/>
    </location>
</feature>
<dbReference type="InterPro" id="IPR003594">
    <property type="entry name" value="HATPase_dom"/>
</dbReference>
<dbReference type="SUPFAM" id="SSF55874">
    <property type="entry name" value="ATPase domain of HSP90 chaperone/DNA topoisomerase II/histidine kinase"/>
    <property type="match status" value="1"/>
</dbReference>
<dbReference type="GO" id="GO:0043565">
    <property type="term" value="F:sequence-specific DNA binding"/>
    <property type="evidence" value="ECO:0007669"/>
    <property type="project" value="InterPro"/>
</dbReference>
<dbReference type="InterPro" id="IPR005467">
    <property type="entry name" value="His_kinase_dom"/>
</dbReference>
<evidence type="ECO:0000259" key="11">
    <source>
        <dbReference type="PROSITE" id="PS50110"/>
    </source>
</evidence>
<dbReference type="Pfam" id="PF00072">
    <property type="entry name" value="Response_reg"/>
    <property type="match status" value="1"/>
</dbReference>
<evidence type="ECO:0000256" key="4">
    <source>
        <dbReference type="ARBA" id="ARBA00022679"/>
    </source>
</evidence>
<reference evidence="13" key="1">
    <citation type="submission" date="2017-11" db="EMBL/GenBank/DDBJ databases">
        <authorList>
            <person name="Duchaud E."/>
        </authorList>
    </citation>
    <scope>NUCLEOTIDE SEQUENCE [LARGE SCALE GENOMIC DNA]</scope>
    <source>
        <strain evidence="13">Tenacibaculum sp. TNO020</strain>
    </source>
</reference>
<feature type="transmembrane region" description="Helical" evidence="8">
    <location>
        <begin position="56"/>
        <end position="72"/>
    </location>
</feature>
<organism evidence="12 13">
    <name type="scientific">Tenacibaculum piscium</name>
    <dbReference type="NCBI Taxonomy" id="1458515"/>
    <lineage>
        <taxon>Bacteria</taxon>
        <taxon>Pseudomonadati</taxon>
        <taxon>Bacteroidota</taxon>
        <taxon>Flavobacteriia</taxon>
        <taxon>Flavobacteriales</taxon>
        <taxon>Flavobacteriaceae</taxon>
        <taxon>Tenacibaculum</taxon>
    </lineage>
</organism>
<dbReference type="CDD" id="cd00082">
    <property type="entry name" value="HisKA"/>
    <property type="match status" value="1"/>
</dbReference>
<keyword evidence="8" id="KW-0472">Membrane</keyword>
<dbReference type="SMART" id="SM00342">
    <property type="entry name" value="HTH_ARAC"/>
    <property type="match status" value="1"/>
</dbReference>
<dbReference type="Pfam" id="PF02518">
    <property type="entry name" value="HATPase_c"/>
    <property type="match status" value="1"/>
</dbReference>
<sequence length="704" mass="81791">MKLYTSLVNIGVEKVSSVKEKKRVRVLNLASYISSIDAIFFLFFDYFTNSLNTEKTITLLFEITIYIAIVFFQHKGYSKISRIIFTLSVFSVLFYHCNYAFIGYYGEYQYIVIPLFTLFFFDNKYIHYGSLILSVMAFYLPNLYWKLYPDQYFGYLNALVLFLGVFLIVQFFKKLNNKNERLLEIEKNKVLEDKVLLEEQQIALKELEQFKSHFFVNLSHEIRTPLTLIKGYASHIVFKNDDTENKQMMEKIQHQTQYIQNIVDNILDLSKLEENKLVLNTKFVSVSLLITKLYTDYQVLFQKKDISFEISQEIPQISIQIDEELFTSSVNNLLHNALKFTPKNGNVRINIIYDKNLSIEIIDTGIGIPTEDIAKIFTRFYQSKNHITKSQGSGIGLSFTKNLLEAHGFLLDVTSIPEKETIFKITIPTIFIQESVPNDDILFIEHNKNFKHNDNNSSLKVSPKSKKSILIVEDNEDMRDYLKLVLKTHTITEATNGQEALEILKTATFNTIITDYMMPVMDGLEFVKAVKKQGLKTPVIVITARKDDTGKLNMLRLGIDDYITKPFLEEQLRITITRSIALYDQINVLEAKIAPEDKMFLEDNSLIFDKQLKNYIWDNIENKNFGVDDLASLMNLSRSSVFRKTKLILGQTPNEVINEARLQKARVLLDENPSIRKKELADAVGVYNATYFYKKLEERFFIEN</sequence>
<keyword evidence="5" id="KW-0418">Kinase</keyword>
<dbReference type="InterPro" id="IPR011006">
    <property type="entry name" value="CheY-like_superfamily"/>
</dbReference>
<dbReference type="SUPFAM" id="SSF47384">
    <property type="entry name" value="Homodimeric domain of signal transducing histidine kinase"/>
    <property type="match status" value="1"/>
</dbReference>
<dbReference type="EMBL" id="OENF01000010">
    <property type="protein sequence ID" value="SOS73985.1"/>
    <property type="molecule type" value="Genomic_DNA"/>
</dbReference>
<evidence type="ECO:0000313" key="12">
    <source>
        <dbReference type="EMBL" id="SOS73985.1"/>
    </source>
</evidence>
<evidence type="ECO:0000256" key="5">
    <source>
        <dbReference type="ARBA" id="ARBA00022777"/>
    </source>
</evidence>
<dbReference type="RefSeq" id="WP_101916508.1">
    <property type="nucleotide sequence ID" value="NZ_OENF01000010.1"/>
</dbReference>
<dbReference type="SUPFAM" id="SSF52172">
    <property type="entry name" value="CheY-like"/>
    <property type="match status" value="1"/>
</dbReference>
<feature type="transmembrane region" description="Helical" evidence="8">
    <location>
        <begin position="152"/>
        <end position="172"/>
    </location>
</feature>
<comment type="catalytic activity">
    <reaction evidence="1">
        <text>ATP + protein L-histidine = ADP + protein N-phospho-L-histidine.</text>
        <dbReference type="EC" id="2.7.13.3"/>
    </reaction>
</comment>
<dbReference type="GO" id="GO:0003700">
    <property type="term" value="F:DNA-binding transcription factor activity"/>
    <property type="evidence" value="ECO:0007669"/>
    <property type="project" value="InterPro"/>
</dbReference>
<dbReference type="OrthoDB" id="9811889at2"/>
<feature type="transmembrane region" description="Helical" evidence="8">
    <location>
        <begin position="26"/>
        <end position="44"/>
    </location>
</feature>
<dbReference type="PROSITE" id="PS50109">
    <property type="entry name" value="HIS_KIN"/>
    <property type="match status" value="1"/>
</dbReference>
<dbReference type="CDD" id="cd00075">
    <property type="entry name" value="HATPase"/>
    <property type="match status" value="1"/>
</dbReference>
<keyword evidence="13" id="KW-1185">Reference proteome</keyword>
<dbReference type="EC" id="2.7.13.3" evidence="2"/>
<dbReference type="Gene3D" id="1.10.10.60">
    <property type="entry name" value="Homeodomain-like"/>
    <property type="match status" value="1"/>
</dbReference>
<evidence type="ECO:0000259" key="9">
    <source>
        <dbReference type="PROSITE" id="PS01124"/>
    </source>
</evidence>
<dbReference type="GO" id="GO:0000155">
    <property type="term" value="F:phosphorelay sensor kinase activity"/>
    <property type="evidence" value="ECO:0007669"/>
    <property type="project" value="InterPro"/>
</dbReference>
<dbReference type="SMART" id="SM00448">
    <property type="entry name" value="REC"/>
    <property type="match status" value="1"/>
</dbReference>
<evidence type="ECO:0000256" key="2">
    <source>
        <dbReference type="ARBA" id="ARBA00012438"/>
    </source>
</evidence>
<accession>A0A2H1YES0</accession>
<dbReference type="Proteomes" id="UP000234211">
    <property type="component" value="Unassembled WGS sequence"/>
</dbReference>
<feature type="domain" description="Response regulatory" evidence="11">
    <location>
        <begin position="468"/>
        <end position="580"/>
    </location>
</feature>
<dbReference type="InterPro" id="IPR036097">
    <property type="entry name" value="HisK_dim/P_sf"/>
</dbReference>
<protein>
    <recommendedName>
        <fullName evidence="2">histidine kinase</fullName>
        <ecNumber evidence="2">2.7.13.3</ecNumber>
    </recommendedName>
</protein>
<feature type="transmembrane region" description="Helical" evidence="8">
    <location>
        <begin position="125"/>
        <end position="145"/>
    </location>
</feature>
<proteinExistence type="predicted"/>
<dbReference type="InterPro" id="IPR003661">
    <property type="entry name" value="HisK_dim/P_dom"/>
</dbReference>
<evidence type="ECO:0000313" key="13">
    <source>
        <dbReference type="Proteomes" id="UP000234211"/>
    </source>
</evidence>
<dbReference type="FunFam" id="1.10.287.130:FF:000001">
    <property type="entry name" value="Two-component sensor histidine kinase"/>
    <property type="match status" value="1"/>
</dbReference>
<dbReference type="PANTHER" id="PTHR43547">
    <property type="entry name" value="TWO-COMPONENT HISTIDINE KINASE"/>
    <property type="match status" value="1"/>
</dbReference>
<dbReference type="Gene3D" id="1.10.287.130">
    <property type="match status" value="1"/>
</dbReference>
<evidence type="ECO:0000256" key="7">
    <source>
        <dbReference type="PROSITE-ProRule" id="PRU00169"/>
    </source>
</evidence>
<keyword evidence="8" id="KW-0812">Transmembrane</keyword>
<dbReference type="InterPro" id="IPR004358">
    <property type="entry name" value="Sig_transdc_His_kin-like_C"/>
</dbReference>
<keyword evidence="3 7" id="KW-0597">Phosphoprotein</keyword>
<feature type="transmembrane region" description="Helical" evidence="8">
    <location>
        <begin position="84"/>
        <end position="105"/>
    </location>
</feature>
<feature type="domain" description="Histidine kinase" evidence="10">
    <location>
        <begin position="217"/>
        <end position="431"/>
    </location>
</feature>
<evidence type="ECO:0000256" key="1">
    <source>
        <dbReference type="ARBA" id="ARBA00000085"/>
    </source>
</evidence>
<dbReference type="PROSITE" id="PS50110">
    <property type="entry name" value="RESPONSE_REGULATORY"/>
    <property type="match status" value="1"/>
</dbReference>
<dbReference type="Pfam" id="PF00512">
    <property type="entry name" value="HisKA"/>
    <property type="match status" value="1"/>
</dbReference>
<dbReference type="AlphaFoldDB" id="A0A2H1YES0"/>